<evidence type="ECO:0000256" key="1">
    <source>
        <dbReference type="ARBA" id="ARBA00001946"/>
    </source>
</evidence>
<name>A0A0P6VLE9_9HYPH</name>
<sequence>MSESTTDILAQLGRPLLGVSVSVWRGDRVLLIRRGRDPGRGLWAPVGGKVALGERLAEAALREVREETGVECRLTPLSDLREMIMPARDGRPASHVVLAVYGADWISGEPIAGDDAEAASWFAPADFDGLAMVPGTVPYILATRRLIGGGAP</sequence>
<proteinExistence type="predicted"/>
<organism evidence="4 5">
    <name type="scientific">Prosthecodimorpha hirschii</name>
    <dbReference type="NCBI Taxonomy" id="665126"/>
    <lineage>
        <taxon>Bacteria</taxon>
        <taxon>Pseudomonadati</taxon>
        <taxon>Pseudomonadota</taxon>
        <taxon>Alphaproteobacteria</taxon>
        <taxon>Hyphomicrobiales</taxon>
        <taxon>Ancalomicrobiaceae</taxon>
        <taxon>Prosthecodimorpha</taxon>
    </lineage>
</organism>
<dbReference type="PANTHER" id="PTHR43736">
    <property type="entry name" value="ADP-RIBOSE PYROPHOSPHATASE"/>
    <property type="match status" value="1"/>
</dbReference>
<dbReference type="PROSITE" id="PS51462">
    <property type="entry name" value="NUDIX"/>
    <property type="match status" value="1"/>
</dbReference>
<accession>A0A0P6VLE9</accession>
<dbReference type="CDD" id="cd04673">
    <property type="entry name" value="NUDIX_ADPRase"/>
    <property type="match status" value="1"/>
</dbReference>
<dbReference type="SUPFAM" id="SSF55811">
    <property type="entry name" value="Nudix"/>
    <property type="match status" value="1"/>
</dbReference>
<dbReference type="Proteomes" id="UP000048984">
    <property type="component" value="Unassembled WGS sequence"/>
</dbReference>
<keyword evidence="2" id="KW-0378">Hydrolase</keyword>
<evidence type="ECO:0000259" key="3">
    <source>
        <dbReference type="PROSITE" id="PS51462"/>
    </source>
</evidence>
<feature type="domain" description="Nudix hydrolase" evidence="3">
    <location>
        <begin position="14"/>
        <end position="145"/>
    </location>
</feature>
<reference evidence="4 5" key="2">
    <citation type="submission" date="2015-10" db="EMBL/GenBank/DDBJ databases">
        <title>Draft Genome Sequence of Prosthecomicrobium hirschii ATCC 27832.</title>
        <authorList>
            <person name="Daniel J."/>
            <person name="Givan S.A."/>
            <person name="Brun Y.V."/>
            <person name="Brown P.J."/>
        </authorList>
    </citation>
    <scope>NUCLEOTIDE SEQUENCE [LARGE SCALE GENOMIC DNA]</scope>
    <source>
        <strain evidence="4 5">16</strain>
    </source>
</reference>
<gene>
    <name evidence="4" type="ORF">ABB55_07170</name>
</gene>
<evidence type="ECO:0000313" key="5">
    <source>
        <dbReference type="Proteomes" id="UP000048984"/>
    </source>
</evidence>
<dbReference type="InterPro" id="IPR015797">
    <property type="entry name" value="NUDIX_hydrolase-like_dom_sf"/>
</dbReference>
<dbReference type="STRING" id="665126.ABB55_07170"/>
<dbReference type="EMBL" id="LJYW01000001">
    <property type="protein sequence ID" value="KPL52034.1"/>
    <property type="molecule type" value="Genomic_DNA"/>
</dbReference>
<comment type="caution">
    <text evidence="4">The sequence shown here is derived from an EMBL/GenBank/DDBJ whole genome shotgun (WGS) entry which is preliminary data.</text>
</comment>
<dbReference type="PROSITE" id="PS00893">
    <property type="entry name" value="NUDIX_BOX"/>
    <property type="match status" value="1"/>
</dbReference>
<evidence type="ECO:0000256" key="2">
    <source>
        <dbReference type="ARBA" id="ARBA00022801"/>
    </source>
</evidence>
<dbReference type="InterPro" id="IPR000086">
    <property type="entry name" value="NUDIX_hydrolase_dom"/>
</dbReference>
<dbReference type="AlphaFoldDB" id="A0A0P6VLE9"/>
<dbReference type="Pfam" id="PF00293">
    <property type="entry name" value="NUDIX"/>
    <property type="match status" value="1"/>
</dbReference>
<dbReference type="PANTHER" id="PTHR43736:SF1">
    <property type="entry name" value="DIHYDRONEOPTERIN TRIPHOSPHATE DIPHOSPHATASE"/>
    <property type="match status" value="1"/>
</dbReference>
<keyword evidence="5" id="KW-1185">Reference proteome</keyword>
<dbReference type="GO" id="GO:0016787">
    <property type="term" value="F:hydrolase activity"/>
    <property type="evidence" value="ECO:0007669"/>
    <property type="project" value="UniProtKB-KW"/>
</dbReference>
<dbReference type="InterPro" id="IPR020084">
    <property type="entry name" value="NUDIX_hydrolase_CS"/>
</dbReference>
<protein>
    <recommendedName>
        <fullName evidence="3">Nudix hydrolase domain-containing protein</fullName>
    </recommendedName>
</protein>
<dbReference type="Gene3D" id="3.90.79.10">
    <property type="entry name" value="Nucleoside Triphosphate Pyrophosphohydrolase"/>
    <property type="match status" value="1"/>
</dbReference>
<comment type="cofactor">
    <cofactor evidence="1">
        <name>Mg(2+)</name>
        <dbReference type="ChEBI" id="CHEBI:18420"/>
    </cofactor>
</comment>
<reference evidence="4 5" key="1">
    <citation type="submission" date="2015-09" db="EMBL/GenBank/DDBJ databases">
        <authorList>
            <person name="Jackson K.R."/>
            <person name="Lunt B.L."/>
            <person name="Fisher J.N.B."/>
            <person name="Gardner A.V."/>
            <person name="Bailey M.E."/>
            <person name="Deus L.M."/>
            <person name="Earl A.S."/>
            <person name="Gibby P.D."/>
            <person name="Hartmann K.A."/>
            <person name="Liu J.E."/>
            <person name="Manci A.M."/>
            <person name="Nielsen D.A."/>
            <person name="Solomon M.B."/>
            <person name="Breakwell D.P."/>
            <person name="Burnett S.H."/>
            <person name="Grose J.H."/>
        </authorList>
    </citation>
    <scope>NUCLEOTIDE SEQUENCE [LARGE SCALE GENOMIC DNA]</scope>
    <source>
        <strain evidence="4 5">16</strain>
    </source>
</reference>
<dbReference type="RefSeq" id="WP_054358197.1">
    <property type="nucleotide sequence ID" value="NZ_LJYW01000001.1"/>
</dbReference>
<evidence type="ECO:0000313" key="4">
    <source>
        <dbReference type="EMBL" id="KPL52034.1"/>
    </source>
</evidence>